<gene>
    <name evidence="1" type="ORF">PLEPLA_LOCUS32590</name>
</gene>
<protein>
    <submittedName>
        <fullName evidence="1">Uncharacterized protein</fullName>
    </submittedName>
</protein>
<organism evidence="1 2">
    <name type="scientific">Pleuronectes platessa</name>
    <name type="common">European plaice</name>
    <dbReference type="NCBI Taxonomy" id="8262"/>
    <lineage>
        <taxon>Eukaryota</taxon>
        <taxon>Metazoa</taxon>
        <taxon>Chordata</taxon>
        <taxon>Craniata</taxon>
        <taxon>Vertebrata</taxon>
        <taxon>Euteleostomi</taxon>
        <taxon>Actinopterygii</taxon>
        <taxon>Neopterygii</taxon>
        <taxon>Teleostei</taxon>
        <taxon>Neoteleostei</taxon>
        <taxon>Acanthomorphata</taxon>
        <taxon>Carangaria</taxon>
        <taxon>Pleuronectiformes</taxon>
        <taxon>Pleuronectoidei</taxon>
        <taxon>Pleuronectidae</taxon>
        <taxon>Pleuronectes</taxon>
    </lineage>
</organism>
<dbReference type="EMBL" id="CADEAL010003480">
    <property type="protein sequence ID" value="CAB1444872.1"/>
    <property type="molecule type" value="Genomic_DNA"/>
</dbReference>
<accession>A0A9N7V8H2</accession>
<dbReference type="AlphaFoldDB" id="A0A9N7V8H2"/>
<evidence type="ECO:0000313" key="2">
    <source>
        <dbReference type="Proteomes" id="UP001153269"/>
    </source>
</evidence>
<evidence type="ECO:0000313" key="1">
    <source>
        <dbReference type="EMBL" id="CAB1444872.1"/>
    </source>
</evidence>
<name>A0A9N7V8H2_PLEPL</name>
<reference evidence="1" key="1">
    <citation type="submission" date="2020-03" db="EMBL/GenBank/DDBJ databases">
        <authorList>
            <person name="Weist P."/>
        </authorList>
    </citation>
    <scope>NUCLEOTIDE SEQUENCE</scope>
</reference>
<proteinExistence type="predicted"/>
<dbReference type="Proteomes" id="UP001153269">
    <property type="component" value="Unassembled WGS sequence"/>
</dbReference>
<sequence>MFIKMADSLQAGRKLAGEEGWGVVVLYATSVHMDHTLPVWNVALAQKDMSESVYRREEDKIKMHQALNINPSCSVRGSGDSGLILSGGSAISLGREENNRPQARRRFSVVRCQSADIVIRKAWTDTVNLAEMWRVMEIMAFLREKEQREWQRRKE</sequence>
<keyword evidence="2" id="KW-1185">Reference proteome</keyword>
<comment type="caution">
    <text evidence="1">The sequence shown here is derived from an EMBL/GenBank/DDBJ whole genome shotgun (WGS) entry which is preliminary data.</text>
</comment>